<dbReference type="Proteomes" id="UP000076079">
    <property type="component" value="Chromosome"/>
</dbReference>
<dbReference type="InterPro" id="IPR000045">
    <property type="entry name" value="Prepilin_IV_endopep_pep"/>
</dbReference>
<organism evidence="8 9">
    <name type="scientific">Luteitalea pratensis</name>
    <dbReference type="NCBI Taxonomy" id="1855912"/>
    <lineage>
        <taxon>Bacteria</taxon>
        <taxon>Pseudomonadati</taxon>
        <taxon>Acidobacteriota</taxon>
        <taxon>Vicinamibacteria</taxon>
        <taxon>Vicinamibacterales</taxon>
        <taxon>Vicinamibacteraceae</taxon>
        <taxon>Luteitalea</taxon>
    </lineage>
</organism>
<feature type="transmembrane region" description="Helical" evidence="6">
    <location>
        <begin position="100"/>
        <end position="122"/>
    </location>
</feature>
<feature type="domain" description="Prepilin type IV endopeptidase peptidase" evidence="7">
    <location>
        <begin position="18"/>
        <end position="117"/>
    </location>
</feature>
<evidence type="ECO:0000256" key="5">
    <source>
        <dbReference type="ARBA" id="ARBA00023136"/>
    </source>
</evidence>
<dbReference type="RefSeq" id="WP_157899759.1">
    <property type="nucleotide sequence ID" value="NZ_CP015136.1"/>
</dbReference>
<dbReference type="GO" id="GO:0004190">
    <property type="term" value="F:aspartic-type endopeptidase activity"/>
    <property type="evidence" value="ECO:0007669"/>
    <property type="project" value="InterPro"/>
</dbReference>
<feature type="transmembrane region" description="Helical" evidence="6">
    <location>
        <begin position="59"/>
        <end position="80"/>
    </location>
</feature>
<gene>
    <name evidence="8" type="ORF">LuPra_05536</name>
</gene>
<evidence type="ECO:0000313" key="8">
    <source>
        <dbReference type="EMBL" id="AMY12263.1"/>
    </source>
</evidence>
<dbReference type="Pfam" id="PF01478">
    <property type="entry name" value="Peptidase_A24"/>
    <property type="match status" value="1"/>
</dbReference>
<evidence type="ECO:0000259" key="7">
    <source>
        <dbReference type="Pfam" id="PF01478"/>
    </source>
</evidence>
<feature type="transmembrane region" description="Helical" evidence="6">
    <location>
        <begin position="161"/>
        <end position="177"/>
    </location>
</feature>
<proteinExistence type="predicted"/>
<dbReference type="AlphaFoldDB" id="A0A143PVS7"/>
<dbReference type="InterPro" id="IPR052218">
    <property type="entry name" value="Preflagellin_Peptidase"/>
</dbReference>
<keyword evidence="3 6" id="KW-0812">Transmembrane</keyword>
<evidence type="ECO:0000256" key="4">
    <source>
        <dbReference type="ARBA" id="ARBA00022989"/>
    </source>
</evidence>
<keyword evidence="9" id="KW-1185">Reference proteome</keyword>
<dbReference type="PANTHER" id="PTHR36506">
    <property type="entry name" value="PREFLAGELLIN PEPTIDASE"/>
    <property type="match status" value="1"/>
</dbReference>
<accession>A0A143PVS7</accession>
<dbReference type="Gene3D" id="1.20.120.1220">
    <property type="match status" value="1"/>
</dbReference>
<reference evidence="8 9" key="1">
    <citation type="journal article" date="2016" name="Genome Announc.">
        <title>First Complete Genome Sequence of a Subdivision 6 Acidobacterium Strain.</title>
        <authorList>
            <person name="Huang S."/>
            <person name="Vieira S."/>
            <person name="Bunk B."/>
            <person name="Riedel T."/>
            <person name="Sproer C."/>
            <person name="Overmann J."/>
        </authorList>
    </citation>
    <scope>NUCLEOTIDE SEQUENCE [LARGE SCALE GENOMIC DNA]</scope>
    <source>
        <strain evidence="9">DSM 100886 HEG_-6_39</strain>
    </source>
</reference>
<evidence type="ECO:0000313" key="9">
    <source>
        <dbReference type="Proteomes" id="UP000076079"/>
    </source>
</evidence>
<keyword evidence="4 6" id="KW-1133">Transmembrane helix</keyword>
<comment type="subcellular location">
    <subcellularLocation>
        <location evidence="1">Cell membrane</location>
        <topology evidence="1">Multi-pass membrane protein</topology>
    </subcellularLocation>
</comment>
<dbReference type="GO" id="GO:0006508">
    <property type="term" value="P:proteolysis"/>
    <property type="evidence" value="ECO:0007669"/>
    <property type="project" value="UniProtKB-KW"/>
</dbReference>
<evidence type="ECO:0000256" key="1">
    <source>
        <dbReference type="ARBA" id="ARBA00004651"/>
    </source>
</evidence>
<keyword evidence="5 6" id="KW-0472">Membrane</keyword>
<feature type="transmembrane region" description="Helical" evidence="6">
    <location>
        <begin position="35"/>
        <end position="52"/>
    </location>
</feature>
<dbReference type="KEGG" id="abac:LuPra_05536"/>
<dbReference type="PANTHER" id="PTHR36506:SF1">
    <property type="entry name" value="PREFLAGELLIN PEPTIDASE"/>
    <property type="match status" value="1"/>
</dbReference>
<sequence>MPTMLTGPMDLLIGGAVMTALVACATDVRSRRIPNVLTVSAALLALLCRLLVGGPWALIGGLLGGVVGFLLFLPLFAVRGLGGGDVKLLGALGAWIGSNLVLWTALYTALCGGVMALGLALWHGVLRRTLGHLSLMLTHWRVVGPGPVAGLTLEDSRSLRLAYAIPIACGLVLTLWLKA</sequence>
<keyword evidence="2" id="KW-1003">Cell membrane</keyword>
<evidence type="ECO:0000256" key="2">
    <source>
        <dbReference type="ARBA" id="ARBA00022475"/>
    </source>
</evidence>
<reference evidence="9" key="2">
    <citation type="submission" date="2016-04" db="EMBL/GenBank/DDBJ databases">
        <title>First Complete Genome Sequence of a Subdivision 6 Acidobacterium.</title>
        <authorList>
            <person name="Huang S."/>
            <person name="Vieira S."/>
            <person name="Bunk B."/>
            <person name="Riedel T."/>
            <person name="Sproeer C."/>
            <person name="Overmann J."/>
        </authorList>
    </citation>
    <scope>NUCLEOTIDE SEQUENCE [LARGE SCALE GENOMIC DNA]</scope>
    <source>
        <strain evidence="9">DSM 100886 HEG_-6_39</strain>
    </source>
</reference>
<keyword evidence="8" id="KW-0378">Hydrolase</keyword>
<dbReference type="OrthoDB" id="5508079at2"/>
<dbReference type="GO" id="GO:0005886">
    <property type="term" value="C:plasma membrane"/>
    <property type="evidence" value="ECO:0007669"/>
    <property type="project" value="UniProtKB-SubCell"/>
</dbReference>
<evidence type="ECO:0000256" key="3">
    <source>
        <dbReference type="ARBA" id="ARBA00022692"/>
    </source>
</evidence>
<evidence type="ECO:0000256" key="6">
    <source>
        <dbReference type="SAM" id="Phobius"/>
    </source>
</evidence>
<keyword evidence="8" id="KW-0645">Protease</keyword>
<dbReference type="STRING" id="1855912.LuPra_05536"/>
<name>A0A143PVS7_LUTPR</name>
<dbReference type="EMBL" id="CP015136">
    <property type="protein sequence ID" value="AMY12263.1"/>
    <property type="molecule type" value="Genomic_DNA"/>
</dbReference>
<protein>
    <submittedName>
        <fullName evidence="8">Flp pilus assembly protein, protease CpaA</fullName>
    </submittedName>
</protein>